<evidence type="ECO:0000313" key="5">
    <source>
        <dbReference type="Proteomes" id="UP001054837"/>
    </source>
</evidence>
<dbReference type="Proteomes" id="UP001054837">
    <property type="component" value="Unassembled WGS sequence"/>
</dbReference>
<accession>A0AAV4NJ60</accession>
<protein>
    <recommendedName>
        <fullName evidence="3">CCHC-type domain-containing protein</fullName>
    </recommendedName>
</protein>
<feature type="domain" description="CCHC-type" evidence="3">
    <location>
        <begin position="298"/>
        <end position="314"/>
    </location>
</feature>
<dbReference type="SMART" id="SM00343">
    <property type="entry name" value="ZnF_C2HC"/>
    <property type="match status" value="1"/>
</dbReference>
<evidence type="ECO:0000313" key="4">
    <source>
        <dbReference type="EMBL" id="GIX83883.1"/>
    </source>
</evidence>
<comment type="caution">
    <text evidence="4">The sequence shown here is derived from an EMBL/GenBank/DDBJ whole genome shotgun (WGS) entry which is preliminary data.</text>
</comment>
<dbReference type="InterPro" id="IPR001878">
    <property type="entry name" value="Znf_CCHC"/>
</dbReference>
<reference evidence="4 5" key="1">
    <citation type="submission" date="2021-06" db="EMBL/GenBank/DDBJ databases">
        <title>Caerostris darwini draft genome.</title>
        <authorList>
            <person name="Kono N."/>
            <person name="Arakawa K."/>
        </authorList>
    </citation>
    <scope>NUCLEOTIDE SEQUENCE [LARGE SCALE GENOMIC DNA]</scope>
</reference>
<feature type="coiled-coil region" evidence="2">
    <location>
        <begin position="50"/>
        <end position="84"/>
    </location>
</feature>
<gene>
    <name evidence="4" type="ORF">CDAR_515951</name>
</gene>
<proteinExistence type="predicted"/>
<keyword evidence="1" id="KW-0479">Metal-binding</keyword>
<dbReference type="GO" id="GO:0003676">
    <property type="term" value="F:nucleic acid binding"/>
    <property type="evidence" value="ECO:0007669"/>
    <property type="project" value="InterPro"/>
</dbReference>
<dbReference type="GO" id="GO:0008270">
    <property type="term" value="F:zinc ion binding"/>
    <property type="evidence" value="ECO:0007669"/>
    <property type="project" value="UniProtKB-KW"/>
</dbReference>
<evidence type="ECO:0000256" key="1">
    <source>
        <dbReference type="PROSITE-ProRule" id="PRU00047"/>
    </source>
</evidence>
<evidence type="ECO:0000259" key="3">
    <source>
        <dbReference type="PROSITE" id="PS50158"/>
    </source>
</evidence>
<name>A0AAV4NJ60_9ARAC</name>
<dbReference type="EMBL" id="BPLQ01001678">
    <property type="protein sequence ID" value="GIX83883.1"/>
    <property type="molecule type" value="Genomic_DNA"/>
</dbReference>
<dbReference type="AlphaFoldDB" id="A0AAV4NJ60"/>
<keyword evidence="5" id="KW-1185">Reference proteome</keyword>
<sequence>MIDFAENVTTLLTVARTIEGIFAKNKSYHRPTKTAVQQEFLKLDTLFGHKEKIINQLRTEIDSLQQKEKEHNEKIEQLKEKDLQIAMLKGQLEESRNFNREILTDNLKAITEAINTTKQVQPAPTKSFAEAVKKQQTTVILAPKDKDQSVKDMRSNISKQLKKSGELDGVKRVLIDNNQLIIKTKTDEQAQKLQETIEKNTELKEVIMVRTPPEQKAKIICYGIPEGTTEQDLIEGINRVLEIVTQNTKLVKTFTDNNNRTHAIILLLKREAIQLLRRGRIFLDLQSCTVKPFYEIKRCYKCQQTGHTSLQCKNDTKCGKCGESHDTRICKKETKQCINCQNSNKTQKTTFSTDHYAFDNKCHSYRKILNSLRDSTRPAKSNNTQQKHPL</sequence>
<dbReference type="PROSITE" id="PS50158">
    <property type="entry name" value="ZF_CCHC"/>
    <property type="match status" value="1"/>
</dbReference>
<keyword evidence="2" id="KW-0175">Coiled coil</keyword>
<organism evidence="4 5">
    <name type="scientific">Caerostris darwini</name>
    <dbReference type="NCBI Taxonomy" id="1538125"/>
    <lineage>
        <taxon>Eukaryota</taxon>
        <taxon>Metazoa</taxon>
        <taxon>Ecdysozoa</taxon>
        <taxon>Arthropoda</taxon>
        <taxon>Chelicerata</taxon>
        <taxon>Arachnida</taxon>
        <taxon>Araneae</taxon>
        <taxon>Araneomorphae</taxon>
        <taxon>Entelegynae</taxon>
        <taxon>Araneoidea</taxon>
        <taxon>Araneidae</taxon>
        <taxon>Caerostris</taxon>
    </lineage>
</organism>
<keyword evidence="1" id="KW-0863">Zinc-finger</keyword>
<keyword evidence="1" id="KW-0862">Zinc</keyword>
<evidence type="ECO:0000256" key="2">
    <source>
        <dbReference type="SAM" id="Coils"/>
    </source>
</evidence>